<keyword evidence="3" id="KW-0547">Nucleotide-binding</keyword>
<keyword evidence="1" id="KW-0723">Serine/threonine-protein kinase</keyword>
<dbReference type="FunFam" id="1.10.510.10:FF:000571">
    <property type="entry name" value="Maternal embryonic leucine zipper kinase"/>
    <property type="match status" value="1"/>
</dbReference>
<comment type="function">
    <text evidence="6">CIPK serine-threonine protein kinases interact with CBL proteins. Binding of a CBL protein to the regulatory NAF domain of CIPK protein lead to the activation of the kinase in a calcium-dependent manner.</text>
</comment>
<keyword evidence="2" id="KW-0808">Transferase</keyword>
<dbReference type="SUPFAM" id="SSF56112">
    <property type="entry name" value="Protein kinase-like (PK-like)"/>
    <property type="match status" value="1"/>
</dbReference>
<evidence type="ECO:0000256" key="2">
    <source>
        <dbReference type="ARBA" id="ARBA00022679"/>
    </source>
</evidence>
<dbReference type="InterPro" id="IPR050205">
    <property type="entry name" value="CDPK_Ser/Thr_kinases"/>
</dbReference>
<dbReference type="AlphaFoldDB" id="A0ABD3HDN6"/>
<evidence type="ECO:0000313" key="10">
    <source>
        <dbReference type="Proteomes" id="UP001633002"/>
    </source>
</evidence>
<dbReference type="PROSITE" id="PS00108">
    <property type="entry name" value="PROTEIN_KINASE_ST"/>
    <property type="match status" value="1"/>
</dbReference>
<keyword evidence="5" id="KW-0067">ATP-binding</keyword>
<reference evidence="9 10" key="1">
    <citation type="submission" date="2024-09" db="EMBL/GenBank/DDBJ databases">
        <title>Chromosome-scale assembly of Riccia sorocarpa.</title>
        <authorList>
            <person name="Paukszto L."/>
        </authorList>
    </citation>
    <scope>NUCLEOTIDE SEQUENCE [LARGE SCALE GENOMIC DNA]</scope>
    <source>
        <strain evidence="9">LP-2024</strain>
        <tissue evidence="9">Aerial parts of the thallus</tissue>
    </source>
</reference>
<dbReference type="PROSITE" id="PS50011">
    <property type="entry name" value="PROTEIN_KINASE_DOM"/>
    <property type="match status" value="1"/>
</dbReference>
<dbReference type="GO" id="GO:0004674">
    <property type="term" value="F:protein serine/threonine kinase activity"/>
    <property type="evidence" value="ECO:0007669"/>
    <property type="project" value="UniProtKB-KW"/>
</dbReference>
<sequence length="484" mass="55300">MGTHLSRSGRADDCNHSLKSLHLSKLDGSKHGSKRHSSQRKLDGSDHGSTKYSSHKHEGSSDSSFRHSGRTELDTDFDMMLDDESSYGSRRLSKSSTSNGSVHSALTASFRDSPPEKPIQRNHSFGDIHRLKQAVKNHIPRNFSHGEIRKYRYPEHRSVSKRFTQVLGRSESFREAREIKEITFRKDFLTHYSCDIYHPLSHGRYGYVTAALSYITHENVAVKIIHKDRLFDKKTGRRCDGENVRVEVLALKNLANQPNVVKFVDVFEDEMFFYLVMELCRGGNLLERVNRLKSLKEEQAGPLVKQMLAVTNVCHAQGIAHRDLKLENFVFHSATDDYPLKLVDFGSAAFFRTGKSRPFKEIAGTFNYMAPEVFDHSYGHMADVWSLGVVAYSMLCGTLPFKGENLEDLKRKILHDEVEFSHPAWDDVSESAKDLLRKLLEKNPDYRITIDEALSHSWFRERGACQGSNRGVRRSREDDSNQSD</sequence>
<comment type="caution">
    <text evidence="9">The sequence shown here is derived from an EMBL/GenBank/DDBJ whole genome shotgun (WGS) entry which is preliminary data.</text>
</comment>
<dbReference type="Pfam" id="PF00069">
    <property type="entry name" value="Pkinase"/>
    <property type="match status" value="1"/>
</dbReference>
<feature type="region of interest" description="Disordered" evidence="7">
    <location>
        <begin position="87"/>
        <end position="119"/>
    </location>
</feature>
<dbReference type="Gene3D" id="1.10.510.10">
    <property type="entry name" value="Transferase(Phosphotransferase) domain 1"/>
    <property type="match status" value="1"/>
</dbReference>
<evidence type="ECO:0000256" key="6">
    <source>
        <dbReference type="ARBA" id="ARBA00058225"/>
    </source>
</evidence>
<dbReference type="Proteomes" id="UP001633002">
    <property type="component" value="Unassembled WGS sequence"/>
</dbReference>
<dbReference type="GO" id="GO:0005524">
    <property type="term" value="F:ATP binding"/>
    <property type="evidence" value="ECO:0007669"/>
    <property type="project" value="UniProtKB-KW"/>
</dbReference>
<evidence type="ECO:0000256" key="5">
    <source>
        <dbReference type="ARBA" id="ARBA00022840"/>
    </source>
</evidence>
<evidence type="ECO:0000313" key="9">
    <source>
        <dbReference type="EMBL" id="KAL3688510.1"/>
    </source>
</evidence>
<dbReference type="CDD" id="cd05117">
    <property type="entry name" value="STKc_CAMK"/>
    <property type="match status" value="1"/>
</dbReference>
<organism evidence="9 10">
    <name type="scientific">Riccia sorocarpa</name>
    <dbReference type="NCBI Taxonomy" id="122646"/>
    <lineage>
        <taxon>Eukaryota</taxon>
        <taxon>Viridiplantae</taxon>
        <taxon>Streptophyta</taxon>
        <taxon>Embryophyta</taxon>
        <taxon>Marchantiophyta</taxon>
        <taxon>Marchantiopsida</taxon>
        <taxon>Marchantiidae</taxon>
        <taxon>Marchantiales</taxon>
        <taxon>Ricciaceae</taxon>
        <taxon>Riccia</taxon>
    </lineage>
</organism>
<feature type="compositionally biased region" description="Low complexity" evidence="7">
    <location>
        <begin position="87"/>
        <end position="101"/>
    </location>
</feature>
<dbReference type="InterPro" id="IPR008271">
    <property type="entry name" value="Ser/Thr_kinase_AS"/>
</dbReference>
<dbReference type="EMBL" id="JBJQOH010000004">
    <property type="protein sequence ID" value="KAL3688510.1"/>
    <property type="molecule type" value="Genomic_DNA"/>
</dbReference>
<evidence type="ECO:0000256" key="7">
    <source>
        <dbReference type="SAM" id="MobiDB-lite"/>
    </source>
</evidence>
<keyword evidence="4" id="KW-0418">Kinase</keyword>
<evidence type="ECO:0000256" key="3">
    <source>
        <dbReference type="ARBA" id="ARBA00022741"/>
    </source>
</evidence>
<evidence type="ECO:0000256" key="1">
    <source>
        <dbReference type="ARBA" id="ARBA00022527"/>
    </source>
</evidence>
<gene>
    <name evidence="9" type="ORF">R1sor_014819</name>
</gene>
<feature type="compositionally biased region" description="Basic and acidic residues" evidence="7">
    <location>
        <begin position="40"/>
        <end position="60"/>
    </location>
</feature>
<protein>
    <recommendedName>
        <fullName evidence="8">Protein kinase domain-containing protein</fullName>
    </recommendedName>
</protein>
<feature type="region of interest" description="Disordered" evidence="7">
    <location>
        <begin position="23"/>
        <end position="70"/>
    </location>
</feature>
<keyword evidence="10" id="KW-1185">Reference proteome</keyword>
<evidence type="ECO:0000259" key="8">
    <source>
        <dbReference type="PROSITE" id="PS50011"/>
    </source>
</evidence>
<name>A0ABD3HDN6_9MARC</name>
<dbReference type="PANTHER" id="PTHR24349">
    <property type="entry name" value="SERINE/THREONINE-PROTEIN KINASE"/>
    <property type="match status" value="1"/>
</dbReference>
<evidence type="ECO:0000256" key="4">
    <source>
        <dbReference type="ARBA" id="ARBA00022777"/>
    </source>
</evidence>
<accession>A0ABD3HDN6</accession>
<feature type="domain" description="Protein kinase" evidence="8">
    <location>
        <begin position="194"/>
        <end position="459"/>
    </location>
</feature>
<dbReference type="SMART" id="SM00220">
    <property type="entry name" value="S_TKc"/>
    <property type="match status" value="1"/>
</dbReference>
<proteinExistence type="predicted"/>
<dbReference type="InterPro" id="IPR000719">
    <property type="entry name" value="Prot_kinase_dom"/>
</dbReference>
<dbReference type="InterPro" id="IPR011009">
    <property type="entry name" value="Kinase-like_dom_sf"/>
</dbReference>